<dbReference type="SUPFAM" id="SSF55031">
    <property type="entry name" value="Bacterial exopeptidase dimerisation domain"/>
    <property type="match status" value="1"/>
</dbReference>
<dbReference type="PANTHER" id="PTHR43270:SF12">
    <property type="entry name" value="SUCCINYL-DIAMINOPIMELATE DESUCCINYLASE"/>
    <property type="match status" value="1"/>
</dbReference>
<dbReference type="Proteomes" id="UP000603865">
    <property type="component" value="Unassembled WGS sequence"/>
</dbReference>
<dbReference type="Pfam" id="PF01546">
    <property type="entry name" value="Peptidase_M20"/>
    <property type="match status" value="1"/>
</dbReference>
<proteinExistence type="predicted"/>
<reference evidence="5" key="1">
    <citation type="journal article" date="2014" name="Int. J. Syst. Evol. Microbiol.">
        <title>Complete genome sequence of Corynebacterium casei LMG S-19264T (=DSM 44701T), isolated from a smear-ripened cheese.</title>
        <authorList>
            <consortium name="US DOE Joint Genome Institute (JGI-PGF)"/>
            <person name="Walter F."/>
            <person name="Albersmeier A."/>
            <person name="Kalinowski J."/>
            <person name="Ruckert C."/>
        </authorList>
    </citation>
    <scope>NUCLEOTIDE SEQUENCE</scope>
    <source>
        <strain evidence="5">JCM 31311</strain>
    </source>
</reference>
<dbReference type="Gene3D" id="3.40.630.10">
    <property type="entry name" value="Zn peptidases"/>
    <property type="match status" value="1"/>
</dbReference>
<evidence type="ECO:0000313" key="5">
    <source>
        <dbReference type="EMBL" id="GGQ92662.1"/>
    </source>
</evidence>
<dbReference type="PANTHER" id="PTHR43270">
    <property type="entry name" value="BETA-ALA-HIS DIPEPTIDASE"/>
    <property type="match status" value="1"/>
</dbReference>
<dbReference type="CDD" id="cd05680">
    <property type="entry name" value="M20_dipept_like"/>
    <property type="match status" value="1"/>
</dbReference>
<name>A0A918BUC3_9DEIO</name>
<keyword evidence="1" id="KW-0645">Protease</keyword>
<sequence length="460" mass="49294">MTLKDVVEGTYAQAQDELFELLRIASVSADPAYKPEMQRAAEYLEGKLSTLGFTARIDATAGHPVVYAERLQAPGAPTVLIYGHYDVQPPAPLDKWQTPPFEPTIREGRIYARGATDDKGQAYAHVRGVEALLTQGELPVNVKFLLEGEEEIGSPNLEAYLEAHASELKADVIVISDGSRFAPDVPTVTYGLRGLSYVEVHVTGANRDLHSGSYGGAAPNAINMLAQIITRLKDDQGRITIPGFYDGIEDLTDEERHMWAQLPHDDAEFAGSIGASALPGEAGYTTLERLWARPTLDVNGIWGGYQGKGSKTVIAGQAGAKISMRLVPGQDPERITRLIQEYIPTIAPEGAQVEVVGLHGGQPVKIDLDNAYVRAAGRALEAVYGKTPSFTRGGGSIPIVAAFRSLLKAPVVLVDFGLNADAPHSPNESFAVEDYRNGILTSAALLQELGRAGQSAQDSA</sequence>
<evidence type="ECO:0000256" key="3">
    <source>
        <dbReference type="ARBA" id="ARBA00022801"/>
    </source>
</evidence>
<dbReference type="InterPro" id="IPR011650">
    <property type="entry name" value="Peptidase_M20_dimer"/>
</dbReference>
<dbReference type="SUPFAM" id="SSF53187">
    <property type="entry name" value="Zn-dependent exopeptidases"/>
    <property type="match status" value="1"/>
</dbReference>
<organism evidence="5 6">
    <name type="scientific">Deinococcus ruber</name>
    <dbReference type="NCBI Taxonomy" id="1848197"/>
    <lineage>
        <taxon>Bacteria</taxon>
        <taxon>Thermotogati</taxon>
        <taxon>Deinococcota</taxon>
        <taxon>Deinococci</taxon>
        <taxon>Deinococcales</taxon>
        <taxon>Deinococcaceae</taxon>
        <taxon>Deinococcus</taxon>
    </lineage>
</organism>
<dbReference type="AlphaFoldDB" id="A0A918BUC3"/>
<keyword evidence="3" id="KW-0378">Hydrolase</keyword>
<dbReference type="InterPro" id="IPR051458">
    <property type="entry name" value="Cyt/Met_Dipeptidase"/>
</dbReference>
<evidence type="ECO:0000256" key="2">
    <source>
        <dbReference type="ARBA" id="ARBA00022723"/>
    </source>
</evidence>
<dbReference type="Pfam" id="PF07687">
    <property type="entry name" value="M20_dimer"/>
    <property type="match status" value="1"/>
</dbReference>
<dbReference type="RefSeq" id="WP_189087501.1">
    <property type="nucleotide sequence ID" value="NZ_BMQL01000001.1"/>
</dbReference>
<feature type="domain" description="Peptidase M20 dimerisation" evidence="4">
    <location>
        <begin position="198"/>
        <end position="350"/>
    </location>
</feature>
<dbReference type="NCBIfam" id="NF006579">
    <property type="entry name" value="PRK09104.1"/>
    <property type="match status" value="1"/>
</dbReference>
<dbReference type="Gene3D" id="3.30.70.360">
    <property type="match status" value="1"/>
</dbReference>
<evidence type="ECO:0000259" key="4">
    <source>
        <dbReference type="Pfam" id="PF07687"/>
    </source>
</evidence>
<evidence type="ECO:0000256" key="1">
    <source>
        <dbReference type="ARBA" id="ARBA00022670"/>
    </source>
</evidence>
<dbReference type="EMBL" id="BMQL01000001">
    <property type="protein sequence ID" value="GGQ92662.1"/>
    <property type="molecule type" value="Genomic_DNA"/>
</dbReference>
<accession>A0A918BUC3</accession>
<keyword evidence="6" id="KW-1185">Reference proteome</keyword>
<dbReference type="GO" id="GO:0008233">
    <property type="term" value="F:peptidase activity"/>
    <property type="evidence" value="ECO:0007669"/>
    <property type="project" value="UniProtKB-KW"/>
</dbReference>
<dbReference type="InterPro" id="IPR002933">
    <property type="entry name" value="Peptidase_M20"/>
</dbReference>
<dbReference type="GO" id="GO:0046872">
    <property type="term" value="F:metal ion binding"/>
    <property type="evidence" value="ECO:0007669"/>
    <property type="project" value="UniProtKB-KW"/>
</dbReference>
<dbReference type="InterPro" id="IPR036264">
    <property type="entry name" value="Bact_exopeptidase_dim_dom"/>
</dbReference>
<dbReference type="NCBIfam" id="NF006053">
    <property type="entry name" value="PRK08201.1"/>
    <property type="match status" value="1"/>
</dbReference>
<keyword evidence="2" id="KW-0479">Metal-binding</keyword>
<reference evidence="5" key="2">
    <citation type="submission" date="2020-09" db="EMBL/GenBank/DDBJ databases">
        <authorList>
            <person name="Sun Q."/>
            <person name="Ohkuma M."/>
        </authorList>
    </citation>
    <scope>NUCLEOTIDE SEQUENCE</scope>
    <source>
        <strain evidence="5">JCM 31311</strain>
    </source>
</reference>
<dbReference type="GO" id="GO:0006508">
    <property type="term" value="P:proteolysis"/>
    <property type="evidence" value="ECO:0007669"/>
    <property type="project" value="UniProtKB-KW"/>
</dbReference>
<evidence type="ECO:0000313" key="6">
    <source>
        <dbReference type="Proteomes" id="UP000603865"/>
    </source>
</evidence>
<comment type="caution">
    <text evidence="5">The sequence shown here is derived from an EMBL/GenBank/DDBJ whole genome shotgun (WGS) entry which is preliminary data.</text>
</comment>
<gene>
    <name evidence="5" type="ORF">GCM10008957_00770</name>
</gene>
<protein>
    <recommendedName>
        <fullName evidence="4">Peptidase M20 dimerisation domain-containing protein</fullName>
    </recommendedName>
</protein>
<dbReference type="FunFam" id="3.30.70.360:FF:000016">
    <property type="entry name" value="Peptidase family M20/M25/M40"/>
    <property type="match status" value="1"/>
</dbReference>
<dbReference type="NCBIfam" id="NF005914">
    <property type="entry name" value="PRK07907.1"/>
    <property type="match status" value="1"/>
</dbReference>